<evidence type="ECO:0000313" key="3">
    <source>
        <dbReference type="Proteomes" id="UP000468901"/>
    </source>
</evidence>
<dbReference type="InterPro" id="IPR014710">
    <property type="entry name" value="RmlC-like_jellyroll"/>
</dbReference>
<organism evidence="2 3">
    <name type="scientific">Parvibaculum sedimenti</name>
    <dbReference type="NCBI Taxonomy" id="2608632"/>
    <lineage>
        <taxon>Bacteria</taxon>
        <taxon>Pseudomonadati</taxon>
        <taxon>Pseudomonadota</taxon>
        <taxon>Alphaproteobacteria</taxon>
        <taxon>Hyphomicrobiales</taxon>
        <taxon>Parvibaculaceae</taxon>
        <taxon>Parvibaculum</taxon>
    </lineage>
</organism>
<gene>
    <name evidence="2" type="ORF">F2P47_14345</name>
</gene>
<dbReference type="Proteomes" id="UP000468901">
    <property type="component" value="Unassembled WGS sequence"/>
</dbReference>
<dbReference type="PROSITE" id="PS50042">
    <property type="entry name" value="CNMP_BINDING_3"/>
    <property type="match status" value="1"/>
</dbReference>
<dbReference type="AlphaFoldDB" id="A0A6N6VFI9"/>
<dbReference type="CDD" id="cd00038">
    <property type="entry name" value="CAP_ED"/>
    <property type="match status" value="1"/>
</dbReference>
<keyword evidence="3" id="KW-1185">Reference proteome</keyword>
<dbReference type="InterPro" id="IPR018490">
    <property type="entry name" value="cNMP-bd_dom_sf"/>
</dbReference>
<dbReference type="EMBL" id="WESC01000014">
    <property type="protein sequence ID" value="KAB7738977.1"/>
    <property type="molecule type" value="Genomic_DNA"/>
</dbReference>
<evidence type="ECO:0000313" key="2">
    <source>
        <dbReference type="EMBL" id="KAB7738977.1"/>
    </source>
</evidence>
<dbReference type="RefSeq" id="WP_152217068.1">
    <property type="nucleotide sequence ID" value="NZ_JBAQYD010000034.1"/>
</dbReference>
<evidence type="ECO:0000259" key="1">
    <source>
        <dbReference type="PROSITE" id="PS50042"/>
    </source>
</evidence>
<sequence length="156" mass="17051">METHKLEDVIAAAPFFRGLDPAFCATIAGCGKHVRFEKGQTVYRQGDPADTFYVVQHGHVALELPGAGRPLVHQTLHDNDILNAAWVVPPYRCHSNARAVDTTVAIAFDAACLRGKCDADHDLGYELMKRFVPIVVERLNRARLQALDVYGPGSAG</sequence>
<dbReference type="Gene3D" id="2.60.120.10">
    <property type="entry name" value="Jelly Rolls"/>
    <property type="match status" value="1"/>
</dbReference>
<feature type="domain" description="Cyclic nucleotide-binding" evidence="1">
    <location>
        <begin position="15"/>
        <end position="99"/>
    </location>
</feature>
<dbReference type="InterPro" id="IPR000595">
    <property type="entry name" value="cNMP-bd_dom"/>
</dbReference>
<protein>
    <submittedName>
        <fullName evidence="2">Cyclic nucleotide-binding domain-containing protein</fullName>
    </submittedName>
</protein>
<accession>A0A6N6VFI9</accession>
<dbReference type="SUPFAM" id="SSF51206">
    <property type="entry name" value="cAMP-binding domain-like"/>
    <property type="match status" value="1"/>
</dbReference>
<name>A0A6N6VFI9_9HYPH</name>
<comment type="caution">
    <text evidence="2">The sequence shown here is derived from an EMBL/GenBank/DDBJ whole genome shotgun (WGS) entry which is preliminary data.</text>
</comment>
<dbReference type="Pfam" id="PF00027">
    <property type="entry name" value="cNMP_binding"/>
    <property type="match status" value="1"/>
</dbReference>
<dbReference type="SMART" id="SM00100">
    <property type="entry name" value="cNMP"/>
    <property type="match status" value="1"/>
</dbReference>
<reference evidence="2 3" key="1">
    <citation type="submission" date="2019-09" db="EMBL/GenBank/DDBJ databases">
        <title>Parvibaculum sedimenti sp. nov., isolated from sediment.</title>
        <authorList>
            <person name="Wang Y."/>
        </authorList>
    </citation>
    <scope>NUCLEOTIDE SEQUENCE [LARGE SCALE GENOMIC DNA]</scope>
    <source>
        <strain evidence="2 3">HXT-9</strain>
    </source>
</reference>
<proteinExistence type="predicted"/>